<comment type="caution">
    <text evidence="2">The sequence shown here is derived from an EMBL/GenBank/DDBJ whole genome shotgun (WGS) entry which is preliminary data.</text>
</comment>
<keyword evidence="3" id="KW-1185">Reference proteome</keyword>
<protein>
    <submittedName>
        <fullName evidence="2">Uncharacterized protein</fullName>
    </submittedName>
</protein>
<gene>
    <name evidence="2" type="ORF">PG996_012202</name>
</gene>
<organism evidence="2 3">
    <name type="scientific">Apiospora saccharicola</name>
    <dbReference type="NCBI Taxonomy" id="335842"/>
    <lineage>
        <taxon>Eukaryota</taxon>
        <taxon>Fungi</taxon>
        <taxon>Dikarya</taxon>
        <taxon>Ascomycota</taxon>
        <taxon>Pezizomycotina</taxon>
        <taxon>Sordariomycetes</taxon>
        <taxon>Xylariomycetidae</taxon>
        <taxon>Amphisphaeriales</taxon>
        <taxon>Apiosporaceae</taxon>
        <taxon>Apiospora</taxon>
    </lineage>
</organism>
<evidence type="ECO:0000313" key="3">
    <source>
        <dbReference type="Proteomes" id="UP001446871"/>
    </source>
</evidence>
<evidence type="ECO:0000256" key="1">
    <source>
        <dbReference type="SAM" id="MobiDB-lite"/>
    </source>
</evidence>
<reference evidence="2 3" key="1">
    <citation type="submission" date="2023-01" db="EMBL/GenBank/DDBJ databases">
        <title>Analysis of 21 Apiospora genomes using comparative genomics revels a genus with tremendous synthesis potential of carbohydrate active enzymes and secondary metabolites.</title>
        <authorList>
            <person name="Sorensen T."/>
        </authorList>
    </citation>
    <scope>NUCLEOTIDE SEQUENCE [LARGE SCALE GENOMIC DNA]</scope>
    <source>
        <strain evidence="2 3">CBS 83171</strain>
    </source>
</reference>
<accession>A0ABR1U1W9</accession>
<dbReference type="Proteomes" id="UP001446871">
    <property type="component" value="Unassembled WGS sequence"/>
</dbReference>
<dbReference type="EMBL" id="JAQQWM010000008">
    <property type="protein sequence ID" value="KAK8052901.1"/>
    <property type="molecule type" value="Genomic_DNA"/>
</dbReference>
<name>A0ABR1U1W9_9PEZI</name>
<feature type="region of interest" description="Disordered" evidence="1">
    <location>
        <begin position="109"/>
        <end position="143"/>
    </location>
</feature>
<evidence type="ECO:0000313" key="2">
    <source>
        <dbReference type="EMBL" id="KAK8052901.1"/>
    </source>
</evidence>
<sequence length="202" mass="21344">MGTRTSPPCRAAQVKCIPRFLSFLCLGMLGLCAFSCTGPAVLARDGTASDGWIPRDARCYLPFILRPRKGRFLLRSPAAQATCLATSERNGSGGHSIYDGARPDAVPSVSEKVGGTGLRTPPLAGPAFETKRPDRAIPGGANDDARIANYPAKSRYGERMGGRAEIRMRVPAVAEGLSALCVSLVSPVSRLIVAAHAHGRTR</sequence>
<proteinExistence type="predicted"/>